<dbReference type="PANTHER" id="PTHR39207:SF1">
    <property type="entry name" value="ALPHA-GLUCURONIDASE A"/>
    <property type="match status" value="1"/>
</dbReference>
<dbReference type="EMBL" id="AP035768">
    <property type="protein sequence ID" value="BFO16414.1"/>
    <property type="molecule type" value="Genomic_DNA"/>
</dbReference>
<dbReference type="PANTHER" id="PTHR39207">
    <property type="entry name" value="ALPHA-GLUCURONIDASE A"/>
    <property type="match status" value="1"/>
</dbReference>
<dbReference type="GO" id="GO:0045493">
    <property type="term" value="P:xylan catabolic process"/>
    <property type="evidence" value="ECO:0007669"/>
    <property type="project" value="InterPro"/>
</dbReference>
<dbReference type="InterPro" id="IPR037054">
    <property type="entry name" value="A-glucoronidase_C_sf"/>
</dbReference>
<dbReference type="InterPro" id="IPR011099">
    <property type="entry name" value="Glyco_hydro_67_C"/>
</dbReference>
<reference evidence="2" key="1">
    <citation type="submission" date="2024-06" db="EMBL/GenBank/DDBJ databases">
        <authorList>
            <consortium name="consrtm"/>
            <person name="Uemura M."/>
            <person name="Terahara T."/>
        </authorList>
    </citation>
    <scope>NUCLEOTIDE SEQUENCE</scope>
    <source>
        <strain evidence="2">KM77-8</strain>
    </source>
</reference>
<dbReference type="GO" id="GO:0046559">
    <property type="term" value="F:alpha-glucuronidase activity"/>
    <property type="evidence" value="ECO:0007669"/>
    <property type="project" value="InterPro"/>
</dbReference>
<sequence>MIQHIYDTRFEGVTDVAEARRVWAGLADLMDPARHARVTERFDEQLRSAREWRDQLNTYFLRKSGVPDERGRTIY</sequence>
<proteinExistence type="predicted"/>
<evidence type="ECO:0000259" key="1">
    <source>
        <dbReference type="Pfam" id="PF07477"/>
    </source>
</evidence>
<feature type="domain" description="Glycosyl hydrolase family 67 C-terminal" evidence="1">
    <location>
        <begin position="1"/>
        <end position="72"/>
    </location>
</feature>
<dbReference type="InterPro" id="IPR017853">
    <property type="entry name" value="GH"/>
</dbReference>
<gene>
    <name evidence="2" type="ORF">SHKM778_28020</name>
</gene>
<protein>
    <recommendedName>
        <fullName evidence="1">Glycosyl hydrolase family 67 C-terminal domain-containing protein</fullName>
    </recommendedName>
</protein>
<dbReference type="Gene3D" id="3.90.1330.10">
    <property type="entry name" value="Alpha-glucuronidase, C-terminal domain"/>
    <property type="match status" value="1"/>
</dbReference>
<dbReference type="AlphaFoldDB" id="A0AAT9HG82"/>
<dbReference type="GO" id="GO:0005576">
    <property type="term" value="C:extracellular region"/>
    <property type="evidence" value="ECO:0007669"/>
    <property type="project" value="InterPro"/>
</dbReference>
<dbReference type="GO" id="GO:0033939">
    <property type="term" value="F:xylan alpha-1,2-glucuronosidase activity"/>
    <property type="evidence" value="ECO:0007669"/>
    <property type="project" value="TreeGrafter"/>
</dbReference>
<dbReference type="Pfam" id="PF07477">
    <property type="entry name" value="Glyco_hydro_67C"/>
    <property type="match status" value="1"/>
</dbReference>
<organism evidence="2">
    <name type="scientific">Streptomyces haneummycinicus</name>
    <dbReference type="NCBI Taxonomy" id="3074435"/>
    <lineage>
        <taxon>Bacteria</taxon>
        <taxon>Bacillati</taxon>
        <taxon>Actinomycetota</taxon>
        <taxon>Actinomycetes</taxon>
        <taxon>Kitasatosporales</taxon>
        <taxon>Streptomycetaceae</taxon>
        <taxon>Streptomyces</taxon>
    </lineage>
</organism>
<name>A0AAT9HG82_9ACTN</name>
<evidence type="ECO:0000313" key="2">
    <source>
        <dbReference type="EMBL" id="BFO16414.1"/>
    </source>
</evidence>
<dbReference type="SUPFAM" id="SSF51445">
    <property type="entry name" value="(Trans)glycosidases"/>
    <property type="match status" value="1"/>
</dbReference>
<reference evidence="2" key="2">
    <citation type="submission" date="2024-07" db="EMBL/GenBank/DDBJ databases">
        <title>Streptomyces haneummycinica sp. nov., a new antibiotic-producing actinobacterium isolated from marine sediment.</title>
        <authorList>
            <person name="Uemura M."/>
            <person name="Hamada M."/>
            <person name="Hirano S."/>
            <person name="Kobayashi K."/>
            <person name="Ohshiro T."/>
            <person name="Kobayashi T."/>
            <person name="Terahara T."/>
        </authorList>
    </citation>
    <scope>NUCLEOTIDE SEQUENCE</scope>
    <source>
        <strain evidence="2">KM77-8</strain>
    </source>
</reference>
<accession>A0AAT9HG82</accession>